<evidence type="ECO:0000256" key="1">
    <source>
        <dbReference type="ARBA" id="ARBA00004613"/>
    </source>
</evidence>
<gene>
    <name evidence="8" type="ORF">ES288_D09G241700v1</name>
</gene>
<evidence type="ECO:0000256" key="4">
    <source>
        <dbReference type="ARBA" id="ARBA00022702"/>
    </source>
</evidence>
<comment type="subcellular location">
    <subcellularLocation>
        <location evidence="1">Secreted</location>
    </subcellularLocation>
</comment>
<organism evidence="8 9">
    <name type="scientific">Gossypium darwinii</name>
    <name type="common">Darwin's cotton</name>
    <name type="synonym">Gossypium barbadense var. darwinii</name>
    <dbReference type="NCBI Taxonomy" id="34276"/>
    <lineage>
        <taxon>Eukaryota</taxon>
        <taxon>Viridiplantae</taxon>
        <taxon>Streptophyta</taxon>
        <taxon>Embryophyta</taxon>
        <taxon>Tracheophyta</taxon>
        <taxon>Spermatophyta</taxon>
        <taxon>Magnoliopsida</taxon>
        <taxon>eudicotyledons</taxon>
        <taxon>Gunneridae</taxon>
        <taxon>Pentapetalae</taxon>
        <taxon>rosids</taxon>
        <taxon>malvids</taxon>
        <taxon>Malvales</taxon>
        <taxon>Malvaceae</taxon>
        <taxon>Malvoideae</taxon>
        <taxon>Gossypium</taxon>
    </lineage>
</organism>
<dbReference type="PANTHER" id="PTHR33136:SF4">
    <property type="entry name" value="PROTEIN RALF-LIKE 32"/>
    <property type="match status" value="1"/>
</dbReference>
<evidence type="ECO:0000256" key="3">
    <source>
        <dbReference type="ARBA" id="ARBA00022525"/>
    </source>
</evidence>
<name>A0A5D2BG33_GOSDA</name>
<dbReference type="InterPro" id="IPR008801">
    <property type="entry name" value="RALF"/>
</dbReference>
<keyword evidence="6" id="KW-1015">Disulfide bond</keyword>
<accession>A0A5D2BG33</accession>
<dbReference type="EMBL" id="CM017709">
    <property type="protein sequence ID" value="TYG55063.1"/>
    <property type="molecule type" value="Genomic_DNA"/>
</dbReference>
<proteinExistence type="inferred from homology"/>
<dbReference type="AlphaFoldDB" id="A0A5D2BG33"/>
<dbReference type="GO" id="GO:0019722">
    <property type="term" value="P:calcium-mediated signaling"/>
    <property type="evidence" value="ECO:0007669"/>
    <property type="project" value="TreeGrafter"/>
</dbReference>
<keyword evidence="5 7" id="KW-0732">Signal</keyword>
<evidence type="ECO:0008006" key="10">
    <source>
        <dbReference type="Google" id="ProtNLM"/>
    </source>
</evidence>
<sequence>MSYLLALMLLLQELSSNYRVVADNRRDGSIADSCSGTGDINEELVIESESYRRVLWGNSISYGAIRRDLPACGDSSAGSAKPYSITCLPQSSNRYTRGCSSIYRCRN</sequence>
<feature type="signal peptide" evidence="7">
    <location>
        <begin position="1"/>
        <end position="16"/>
    </location>
</feature>
<dbReference type="GO" id="GO:0040008">
    <property type="term" value="P:regulation of growth"/>
    <property type="evidence" value="ECO:0007669"/>
    <property type="project" value="UniProtKB-ARBA"/>
</dbReference>
<reference evidence="8 9" key="1">
    <citation type="submission" date="2019-06" db="EMBL/GenBank/DDBJ databases">
        <title>WGS assembly of Gossypium darwinii.</title>
        <authorList>
            <person name="Chen Z.J."/>
            <person name="Sreedasyam A."/>
            <person name="Ando A."/>
            <person name="Song Q."/>
            <person name="De L."/>
            <person name="Hulse-Kemp A."/>
            <person name="Ding M."/>
            <person name="Ye W."/>
            <person name="Kirkbride R."/>
            <person name="Jenkins J."/>
            <person name="Plott C."/>
            <person name="Lovell J."/>
            <person name="Lin Y.-M."/>
            <person name="Vaughn R."/>
            <person name="Liu B."/>
            <person name="Li W."/>
            <person name="Simpson S."/>
            <person name="Scheffler B."/>
            <person name="Saski C."/>
            <person name="Grover C."/>
            <person name="Hu G."/>
            <person name="Conover J."/>
            <person name="Carlson J."/>
            <person name="Shu S."/>
            <person name="Boston L."/>
            <person name="Williams M."/>
            <person name="Peterson D."/>
            <person name="Mcgee K."/>
            <person name="Jones D."/>
            <person name="Wendel J."/>
            <person name="Stelly D."/>
            <person name="Grimwood J."/>
            <person name="Schmutz J."/>
        </authorList>
    </citation>
    <scope>NUCLEOTIDE SEQUENCE [LARGE SCALE GENOMIC DNA]</scope>
    <source>
        <strain evidence="8">1808015.09</strain>
    </source>
</reference>
<dbReference type="PANTHER" id="PTHR33136">
    <property type="entry name" value="RAPID ALKALINIZATION FACTOR-LIKE"/>
    <property type="match status" value="1"/>
</dbReference>
<feature type="chain" id="PRO_5023026045" description="Rapid alkalinization factor 1" evidence="7">
    <location>
        <begin position="17"/>
        <end position="107"/>
    </location>
</feature>
<dbReference type="Pfam" id="PF05498">
    <property type="entry name" value="RALF"/>
    <property type="match status" value="1"/>
</dbReference>
<keyword evidence="3" id="KW-0964">Secreted</keyword>
<evidence type="ECO:0000256" key="2">
    <source>
        <dbReference type="ARBA" id="ARBA00009178"/>
    </source>
</evidence>
<dbReference type="Proteomes" id="UP000323506">
    <property type="component" value="Chromosome D09"/>
</dbReference>
<evidence type="ECO:0000313" key="9">
    <source>
        <dbReference type="Proteomes" id="UP000323506"/>
    </source>
</evidence>
<keyword evidence="9" id="KW-1185">Reference proteome</keyword>
<evidence type="ECO:0000256" key="5">
    <source>
        <dbReference type="ARBA" id="ARBA00022729"/>
    </source>
</evidence>
<evidence type="ECO:0000313" key="8">
    <source>
        <dbReference type="EMBL" id="TYG55063.1"/>
    </source>
</evidence>
<evidence type="ECO:0000256" key="7">
    <source>
        <dbReference type="SAM" id="SignalP"/>
    </source>
</evidence>
<dbReference type="GO" id="GO:0009506">
    <property type="term" value="C:plasmodesma"/>
    <property type="evidence" value="ECO:0007669"/>
    <property type="project" value="TreeGrafter"/>
</dbReference>
<dbReference type="GO" id="GO:0005179">
    <property type="term" value="F:hormone activity"/>
    <property type="evidence" value="ECO:0007669"/>
    <property type="project" value="UniProtKB-KW"/>
</dbReference>
<keyword evidence="4" id="KW-0372">Hormone</keyword>
<comment type="similarity">
    <text evidence="2">Belongs to the plant rapid alkalinization factor (RALF) family.</text>
</comment>
<dbReference type="GO" id="GO:0005576">
    <property type="term" value="C:extracellular region"/>
    <property type="evidence" value="ECO:0007669"/>
    <property type="project" value="UniProtKB-SubCell"/>
</dbReference>
<protein>
    <recommendedName>
        <fullName evidence="10">Rapid alkalinization factor 1</fullName>
    </recommendedName>
</protein>
<evidence type="ECO:0000256" key="6">
    <source>
        <dbReference type="ARBA" id="ARBA00023157"/>
    </source>
</evidence>